<dbReference type="SUPFAM" id="SSF53335">
    <property type="entry name" value="S-adenosyl-L-methionine-dependent methyltransferases"/>
    <property type="match status" value="1"/>
</dbReference>
<keyword evidence="2" id="KW-1185">Reference proteome</keyword>
<name>A0A7I9Z6I6_9MYCO</name>
<proteinExistence type="predicted"/>
<sequence>MPLSDTGRRAGRIIRRVCFVGPGQCNICGSRVRFLSVTRRLGGELSMYGFPYSLDQMETINHRRYVCPVCGSVDRDRLYKLYVDRYLPPDGVRQVLEFAPSAPLSAYLRSRDDFRYRNADLMMAGVDDVVDITDMPIYADGSIDFFICSHVLEHVSDDGRALNELYRILAPGGRGIVMTPVAPEGSFDEDPAVTDEGERWRRFAQGDHVRLYDRSTLCSRITKAGFEVSGLDVETFGAKTFNRHAIALGSVLYIVRKPELPPTEG</sequence>
<dbReference type="Gene3D" id="3.40.50.150">
    <property type="entry name" value="Vaccinia Virus protein VP39"/>
    <property type="match status" value="1"/>
</dbReference>
<dbReference type="AlphaFoldDB" id="A0A7I9Z6I6"/>
<reference evidence="1 2" key="1">
    <citation type="journal article" date="2019" name="Emerg. Microbes Infect.">
        <title>Comprehensive subspecies identification of 175 nontuberculous mycobacteria species based on 7547 genomic profiles.</title>
        <authorList>
            <person name="Matsumoto Y."/>
            <person name="Kinjo T."/>
            <person name="Motooka D."/>
            <person name="Nabeya D."/>
            <person name="Jung N."/>
            <person name="Uechi K."/>
            <person name="Horii T."/>
            <person name="Iida T."/>
            <person name="Fujita J."/>
            <person name="Nakamura S."/>
        </authorList>
    </citation>
    <scope>NUCLEOTIDE SEQUENCE [LARGE SCALE GENOMIC DNA]</scope>
    <source>
        <strain evidence="1 2">JCM 30726</strain>
    </source>
</reference>
<protein>
    <submittedName>
        <fullName evidence="1">SAM-dependent methyltransferase</fullName>
    </submittedName>
</protein>
<organism evidence="1 2">
    <name type="scientific">Mycobacterium timonense</name>
    <dbReference type="NCBI Taxonomy" id="701043"/>
    <lineage>
        <taxon>Bacteria</taxon>
        <taxon>Bacillati</taxon>
        <taxon>Actinomycetota</taxon>
        <taxon>Actinomycetes</taxon>
        <taxon>Mycobacteriales</taxon>
        <taxon>Mycobacteriaceae</taxon>
        <taxon>Mycobacterium</taxon>
        <taxon>Mycobacterium avium complex (MAC)</taxon>
    </lineage>
</organism>
<dbReference type="EMBL" id="BLLA01000001">
    <property type="protein sequence ID" value="GFG96472.1"/>
    <property type="molecule type" value="Genomic_DNA"/>
</dbReference>
<dbReference type="Pfam" id="PF13489">
    <property type="entry name" value="Methyltransf_23"/>
    <property type="match status" value="1"/>
</dbReference>
<comment type="caution">
    <text evidence="1">The sequence shown here is derived from an EMBL/GenBank/DDBJ whole genome shotgun (WGS) entry which is preliminary data.</text>
</comment>
<evidence type="ECO:0000313" key="2">
    <source>
        <dbReference type="Proteomes" id="UP000465301"/>
    </source>
</evidence>
<evidence type="ECO:0000313" key="1">
    <source>
        <dbReference type="EMBL" id="GFG96472.1"/>
    </source>
</evidence>
<keyword evidence="1" id="KW-0808">Transferase</keyword>
<dbReference type="GO" id="GO:0032259">
    <property type="term" value="P:methylation"/>
    <property type="evidence" value="ECO:0007669"/>
    <property type="project" value="UniProtKB-KW"/>
</dbReference>
<accession>A0A7I9Z6I6</accession>
<gene>
    <name evidence="1" type="ORF">MTIM_23510</name>
</gene>
<dbReference type="CDD" id="cd02440">
    <property type="entry name" value="AdoMet_MTases"/>
    <property type="match status" value="1"/>
</dbReference>
<dbReference type="Proteomes" id="UP000465301">
    <property type="component" value="Unassembled WGS sequence"/>
</dbReference>
<keyword evidence="1" id="KW-0489">Methyltransferase</keyword>
<dbReference type="InterPro" id="IPR029063">
    <property type="entry name" value="SAM-dependent_MTases_sf"/>
</dbReference>
<dbReference type="GO" id="GO:0008168">
    <property type="term" value="F:methyltransferase activity"/>
    <property type="evidence" value="ECO:0007669"/>
    <property type="project" value="UniProtKB-KW"/>
</dbReference>